<evidence type="ECO:0000313" key="5">
    <source>
        <dbReference type="Proteomes" id="UP000186206"/>
    </source>
</evidence>
<keyword evidence="1" id="KW-0535">Nitrogen fixation</keyword>
<evidence type="ECO:0000313" key="6">
    <source>
        <dbReference type="Proteomes" id="UP000278792"/>
    </source>
</evidence>
<accession>A0A090PAR1</accession>
<keyword evidence="5" id="KW-1185">Reference proteome</keyword>
<evidence type="ECO:0000313" key="3">
    <source>
        <dbReference type="EMBL" id="OLQ93755.1"/>
    </source>
</evidence>
<protein>
    <recommendedName>
        <fullName evidence="2">Dinitrogenase iron-molybdenum cofactor biosynthesis domain-containing protein</fullName>
    </recommendedName>
</protein>
<name>A0A090PAR1_9VIBR</name>
<dbReference type="Gene3D" id="3.30.420.130">
    <property type="entry name" value="Dinitrogenase iron-molybdenum cofactor biosynthesis domain"/>
    <property type="match status" value="1"/>
</dbReference>
<dbReference type="EMBL" id="MJMI01000084">
    <property type="protein sequence ID" value="OLQ93755.1"/>
    <property type="molecule type" value="Genomic_DNA"/>
</dbReference>
<dbReference type="RefSeq" id="WP_075649155.1">
    <property type="nucleotide sequence ID" value="NZ_AP019658.1"/>
</dbReference>
<dbReference type="OrthoDB" id="6215304at2"/>
<evidence type="ECO:0000259" key="2">
    <source>
        <dbReference type="Pfam" id="PF02579"/>
    </source>
</evidence>
<dbReference type="SUPFAM" id="SSF53146">
    <property type="entry name" value="Nitrogenase accessory factor-like"/>
    <property type="match status" value="1"/>
</dbReference>
<sequence>MIYAIPSRNAEVANHFSRSPQVLIVDDERNTHQLITLVETPSQCGKKKQWMEILDTYQVDAVVVRAIGKKMLQRLFDRQLTVLVSPAKMPVQELDFANLEQVKSLEYGREPRKQSGCCGSKPAAKPSLLARLAPANFAKITRIGK</sequence>
<dbReference type="Proteomes" id="UP000278792">
    <property type="component" value="Unassembled WGS sequence"/>
</dbReference>
<feature type="domain" description="Dinitrogenase iron-molybdenum cofactor biosynthesis" evidence="2">
    <location>
        <begin position="10"/>
        <end position="93"/>
    </location>
</feature>
<dbReference type="Proteomes" id="UP000186206">
    <property type="component" value="Unassembled WGS sequence"/>
</dbReference>
<dbReference type="Pfam" id="PF02579">
    <property type="entry name" value="Nitro_FeMo-Co"/>
    <property type="match status" value="1"/>
</dbReference>
<dbReference type="AlphaFoldDB" id="A0A090PAR1"/>
<dbReference type="InterPro" id="IPR003731">
    <property type="entry name" value="Di-Nase_FeMo-co_biosynth"/>
</dbReference>
<organism evidence="4 6">
    <name type="scientific">Vibrio ponticus</name>
    <dbReference type="NCBI Taxonomy" id="265668"/>
    <lineage>
        <taxon>Bacteria</taxon>
        <taxon>Pseudomonadati</taxon>
        <taxon>Pseudomonadota</taxon>
        <taxon>Gammaproteobacteria</taxon>
        <taxon>Vibrionales</taxon>
        <taxon>Vibrionaceae</taxon>
        <taxon>Vibrio</taxon>
    </lineage>
</organism>
<evidence type="ECO:0000313" key="4">
    <source>
        <dbReference type="EMBL" id="ROV58718.1"/>
    </source>
</evidence>
<reference evidence="4 6" key="2">
    <citation type="submission" date="2018-11" db="EMBL/GenBank/DDBJ databases">
        <title>Vibrio ponticus strain CAIM 1751 pathogenic for the snapper Lutjanus guttatus.</title>
        <authorList>
            <person name="Soto-Rodriguez S."/>
            <person name="Lozano-Olvera R."/>
            <person name="Gomez-Gil B."/>
        </authorList>
    </citation>
    <scope>NUCLEOTIDE SEQUENCE [LARGE SCALE GENOMIC DNA]</scope>
    <source>
        <strain evidence="4 6">CAIM 1751</strain>
    </source>
</reference>
<gene>
    <name evidence="3" type="ORF">BIY21_11095</name>
    <name evidence="4" type="ORF">EGH82_17215</name>
</gene>
<dbReference type="STRING" id="265668.JCM19238_3683"/>
<reference evidence="3 5" key="1">
    <citation type="submission" date="2016-09" db="EMBL/GenBank/DDBJ databases">
        <title>Genomic Taxonomy of the Vibrionaceae.</title>
        <authorList>
            <person name="Gonzalez-Castillo A."/>
            <person name="Gomez-Gil B."/>
            <person name="Enciso-Ibarra K."/>
        </authorList>
    </citation>
    <scope>NUCLEOTIDE SEQUENCE [LARGE SCALE GENOMIC DNA]</scope>
    <source>
        <strain evidence="3 5">CAIM 1731</strain>
    </source>
</reference>
<dbReference type="EMBL" id="RKIK01000066">
    <property type="protein sequence ID" value="ROV58718.1"/>
    <property type="molecule type" value="Genomic_DNA"/>
</dbReference>
<dbReference type="InterPro" id="IPR036105">
    <property type="entry name" value="DiNase_FeMo-co_biosyn_sf"/>
</dbReference>
<evidence type="ECO:0000256" key="1">
    <source>
        <dbReference type="ARBA" id="ARBA00023231"/>
    </source>
</evidence>
<proteinExistence type="predicted"/>
<comment type="caution">
    <text evidence="4">The sequence shown here is derived from an EMBL/GenBank/DDBJ whole genome shotgun (WGS) entry which is preliminary data.</text>
</comment>